<accession>A0ABS6VTP0</accession>
<dbReference type="Proteomes" id="UP001166291">
    <property type="component" value="Unassembled WGS sequence"/>
</dbReference>
<sequence>MANDKGPLLGELEELKAVLRKQRGVDLSAIPLLDDIIDDLSPSFDDSNISDHSTDSDYGELSEYITDGVEIDEFVATSVTPSYELNYESNYRNDGNYEREIFMQEVIDSMMPEIEAQLRRRLLSLDETILERWYSQLRHDK</sequence>
<keyword evidence="2" id="KW-1185">Reference proteome</keyword>
<reference evidence="1" key="1">
    <citation type="submission" date="2021-07" db="EMBL/GenBank/DDBJ databases">
        <title>Zhongshania sp. CAU 1632 isolated from seawater.</title>
        <authorList>
            <person name="Kim W."/>
        </authorList>
    </citation>
    <scope>NUCLEOTIDE SEQUENCE</scope>
    <source>
        <strain evidence="1">CAU 1632</strain>
    </source>
</reference>
<gene>
    <name evidence="1" type="ORF">KXJ70_12905</name>
</gene>
<name>A0ABS6VTP0_9GAMM</name>
<evidence type="ECO:0000313" key="2">
    <source>
        <dbReference type="Proteomes" id="UP001166291"/>
    </source>
</evidence>
<proteinExistence type="predicted"/>
<comment type="caution">
    <text evidence="1">The sequence shown here is derived from an EMBL/GenBank/DDBJ whole genome shotgun (WGS) entry which is preliminary data.</text>
</comment>
<evidence type="ECO:0000313" key="1">
    <source>
        <dbReference type="EMBL" id="MBW2941689.1"/>
    </source>
</evidence>
<dbReference type="EMBL" id="JAHWDQ010000003">
    <property type="protein sequence ID" value="MBW2941689.1"/>
    <property type="molecule type" value="Genomic_DNA"/>
</dbReference>
<protein>
    <submittedName>
        <fullName evidence="1">Uncharacterized protein</fullName>
    </submittedName>
</protein>
<dbReference type="RefSeq" id="WP_219043922.1">
    <property type="nucleotide sequence ID" value="NZ_JAHWDQ010000003.1"/>
</dbReference>
<organism evidence="1 2">
    <name type="scientific">Zhongshania aquimaris</name>
    <dbReference type="NCBI Taxonomy" id="2857107"/>
    <lineage>
        <taxon>Bacteria</taxon>
        <taxon>Pseudomonadati</taxon>
        <taxon>Pseudomonadota</taxon>
        <taxon>Gammaproteobacteria</taxon>
        <taxon>Cellvibrionales</taxon>
        <taxon>Spongiibacteraceae</taxon>
        <taxon>Zhongshania</taxon>
    </lineage>
</organism>